<name>A0A382TLE9_9ZZZZ</name>
<organism evidence="1">
    <name type="scientific">marine metagenome</name>
    <dbReference type="NCBI Taxonomy" id="408172"/>
    <lineage>
        <taxon>unclassified sequences</taxon>
        <taxon>metagenomes</taxon>
        <taxon>ecological metagenomes</taxon>
    </lineage>
</organism>
<protein>
    <submittedName>
        <fullName evidence="1">Uncharacterized protein</fullName>
    </submittedName>
</protein>
<dbReference type="AlphaFoldDB" id="A0A382TLE9"/>
<proteinExistence type="predicted"/>
<feature type="non-terminal residue" evidence="1">
    <location>
        <position position="274"/>
    </location>
</feature>
<sequence>VSGFKNAFVLIIFSQIIFTQDFSISLSISGGTSNYDLTVGFSPDATDDYDGEFDIFAPPSPPPPSFDAALFWDGDRYYTQVLAGDGDLSEHELIIQLQYPEDNTINFIWDNSGWSEVGTIELMDSFGGALLWVDMTNDSELTIDNPAFTQLILSITPYEETSQNPFEGNVTPTPMSGIFQGQIIINEDTGLSGDWIAAFDDNGNIAGASALIMEYGNSYANLTIYGDDPISDFDEGMNVGENFYLKVWMASENIVLDYPESFDCWYNNNGAPMD</sequence>
<reference evidence="1" key="1">
    <citation type="submission" date="2018-05" db="EMBL/GenBank/DDBJ databases">
        <authorList>
            <person name="Lanie J.A."/>
            <person name="Ng W.-L."/>
            <person name="Kazmierczak K.M."/>
            <person name="Andrzejewski T.M."/>
            <person name="Davidsen T.M."/>
            <person name="Wayne K.J."/>
            <person name="Tettelin H."/>
            <person name="Glass J.I."/>
            <person name="Rusch D."/>
            <person name="Podicherti R."/>
            <person name="Tsui H.-C.T."/>
            <person name="Winkler M.E."/>
        </authorList>
    </citation>
    <scope>NUCLEOTIDE SEQUENCE</scope>
</reference>
<dbReference type="EMBL" id="UINC01137531">
    <property type="protein sequence ID" value="SVD22924.1"/>
    <property type="molecule type" value="Genomic_DNA"/>
</dbReference>
<gene>
    <name evidence="1" type="ORF">METZ01_LOCUS375778</name>
</gene>
<accession>A0A382TLE9</accession>
<feature type="non-terminal residue" evidence="1">
    <location>
        <position position="1"/>
    </location>
</feature>
<evidence type="ECO:0000313" key="1">
    <source>
        <dbReference type="EMBL" id="SVD22924.1"/>
    </source>
</evidence>